<dbReference type="EMBL" id="VBAN01000344">
    <property type="protein sequence ID" value="TMI79240.1"/>
    <property type="molecule type" value="Genomic_DNA"/>
</dbReference>
<evidence type="ECO:0000313" key="2">
    <source>
        <dbReference type="Proteomes" id="UP000318093"/>
    </source>
</evidence>
<sequence length="218" mass="24006">MRHRRLIVLICGVAILAFVFPVGAQSGMWPVTDAKGWFTISFPGDWEVVSHRAAVPDKPQAGASENPLSMVSATAPRGRQHLPALSVMTIMLPDEFSGTAFSLLARFRRSQTQWLSESGYTIVKEGRARVAGHQAYYQYATLTLDSPRGPAGRFLARRSLYAVTVFFGEGRLGVWATGYTLNDPARVQRDFAAISRILETIHLNARASASIPLPTFIR</sequence>
<dbReference type="Proteomes" id="UP000318093">
    <property type="component" value="Unassembled WGS sequence"/>
</dbReference>
<evidence type="ECO:0000313" key="1">
    <source>
        <dbReference type="EMBL" id="TMI79240.1"/>
    </source>
</evidence>
<organism evidence="1 2">
    <name type="scientific">Candidatus Segetimicrobium genomatis</name>
    <dbReference type="NCBI Taxonomy" id="2569760"/>
    <lineage>
        <taxon>Bacteria</taxon>
        <taxon>Bacillati</taxon>
        <taxon>Candidatus Sysuimicrobiota</taxon>
        <taxon>Candidatus Sysuimicrobiia</taxon>
        <taxon>Candidatus Sysuimicrobiales</taxon>
        <taxon>Candidatus Segetimicrobiaceae</taxon>
        <taxon>Candidatus Segetimicrobium</taxon>
    </lineage>
</organism>
<comment type="caution">
    <text evidence="1">The sequence shown here is derived from an EMBL/GenBank/DDBJ whole genome shotgun (WGS) entry which is preliminary data.</text>
</comment>
<name>A0A537J6T6_9BACT</name>
<accession>A0A537J6T6</accession>
<reference evidence="1 2" key="1">
    <citation type="journal article" date="2019" name="Nat. Microbiol.">
        <title>Mediterranean grassland soil C-N compound turnover is dependent on rainfall and depth, and is mediated by genomically divergent microorganisms.</title>
        <authorList>
            <person name="Diamond S."/>
            <person name="Andeer P.F."/>
            <person name="Li Z."/>
            <person name="Crits-Christoph A."/>
            <person name="Burstein D."/>
            <person name="Anantharaman K."/>
            <person name="Lane K.R."/>
            <person name="Thomas B.C."/>
            <person name="Pan C."/>
            <person name="Northen T.R."/>
            <person name="Banfield J.F."/>
        </authorList>
    </citation>
    <scope>NUCLEOTIDE SEQUENCE [LARGE SCALE GENOMIC DNA]</scope>
    <source>
        <strain evidence="1">NP_6</strain>
    </source>
</reference>
<protein>
    <recommendedName>
        <fullName evidence="3">DUF1795 domain-containing protein</fullName>
    </recommendedName>
</protein>
<dbReference type="AlphaFoldDB" id="A0A537J6T6"/>
<evidence type="ECO:0008006" key="3">
    <source>
        <dbReference type="Google" id="ProtNLM"/>
    </source>
</evidence>
<proteinExistence type="predicted"/>
<gene>
    <name evidence="1" type="ORF">E6H03_10635</name>
</gene>